<gene>
    <name evidence="5" type="primary">LOC110772546</name>
</gene>
<dbReference type="Pfam" id="PF24758">
    <property type="entry name" value="LRR_At5g56370"/>
    <property type="match status" value="1"/>
</dbReference>
<sequence length="504" mass="56829">MATKSKAGRKIPIHPKTNKTNLKGKQNSKAAAPIPHLPVLVILHILQFLPTKLAIRISSLCKQWVGLWSSIPVLDFDEDEPPHGVENLDIILLQHTNFINFLDRCLEFHQKCEGLDKFRLRMTLSSVEDKDKLGEWLCFAVGRRVKELDISLKYKYEVNQYCFSSTFFNAKPLVILNLENVTIAYSGQPISLPSLQTLSIRRVRLTASSLSALISGCPCIQYLSLTSSSCFESYDLSMQTLLGAESLTSLNLKYVRVKDDNNNDPKAPIGLPYLKTMSLEIVDLYYPQLISGSPSLEHLSVSFCFAKWYRSPKIPRSSSLKSLEVRDFDSKVVQVSGAKSLESFTLVSESSMQIESIQLDGCKNLKHLSIRAPNLPDFKLHLHGCEHLVKATLHIPELDVGSSSNVEWEHFSSLTKYLRKFGPCKNISLYVDDAKALIFPKKLRRTCPPPLPTLNTLTVSISSPRGAKDCDLRHSLFWLAPSAEFLSMKYSDISSKYKYRKKIL</sequence>
<feature type="compositionally biased region" description="Basic residues" evidence="1">
    <location>
        <begin position="1"/>
        <end position="17"/>
    </location>
</feature>
<evidence type="ECO:0000256" key="1">
    <source>
        <dbReference type="SAM" id="MobiDB-lite"/>
    </source>
</evidence>
<name>A0A6P5U038_PRUAV</name>
<dbReference type="Pfam" id="PF00646">
    <property type="entry name" value="F-box"/>
    <property type="match status" value="1"/>
</dbReference>
<evidence type="ECO:0000259" key="2">
    <source>
        <dbReference type="Pfam" id="PF00646"/>
    </source>
</evidence>
<dbReference type="SMR" id="A0A6P5U038"/>
<dbReference type="PANTHER" id="PTHR34145">
    <property type="entry name" value="OS02G0105600 PROTEIN"/>
    <property type="match status" value="1"/>
</dbReference>
<dbReference type="GeneID" id="110772546"/>
<evidence type="ECO:0000259" key="3">
    <source>
        <dbReference type="Pfam" id="PF24758"/>
    </source>
</evidence>
<dbReference type="InterPro" id="IPR055411">
    <property type="entry name" value="LRR_FXL15/At3g58940/PEG3-like"/>
</dbReference>
<dbReference type="KEGG" id="pavi:110772546"/>
<evidence type="ECO:0000313" key="4">
    <source>
        <dbReference type="Proteomes" id="UP000515124"/>
    </source>
</evidence>
<dbReference type="SUPFAM" id="SSF81383">
    <property type="entry name" value="F-box domain"/>
    <property type="match status" value="1"/>
</dbReference>
<dbReference type="InterPro" id="IPR001810">
    <property type="entry name" value="F-box_dom"/>
</dbReference>
<dbReference type="Gramene" id="Pav_sc0002451.1_g060.1.mk:mrna">
    <property type="protein sequence ID" value="Pav_sc0002451.1_g060.1.mk:mrna"/>
    <property type="gene ID" value="Pav_sc0002451.1_g060.1.mk"/>
</dbReference>
<dbReference type="InterPro" id="IPR032675">
    <property type="entry name" value="LRR_dom_sf"/>
</dbReference>
<dbReference type="SUPFAM" id="SSF52047">
    <property type="entry name" value="RNI-like"/>
    <property type="match status" value="1"/>
</dbReference>
<feature type="domain" description="F-box" evidence="2">
    <location>
        <begin position="34"/>
        <end position="71"/>
    </location>
</feature>
<reference evidence="5" key="1">
    <citation type="submission" date="2025-08" db="UniProtKB">
        <authorList>
            <consortium name="RefSeq"/>
        </authorList>
    </citation>
    <scope>IDENTIFICATION</scope>
</reference>
<organism evidence="4 5">
    <name type="scientific">Prunus avium</name>
    <name type="common">Cherry</name>
    <name type="synonym">Cerasus avium</name>
    <dbReference type="NCBI Taxonomy" id="42229"/>
    <lineage>
        <taxon>Eukaryota</taxon>
        <taxon>Viridiplantae</taxon>
        <taxon>Streptophyta</taxon>
        <taxon>Embryophyta</taxon>
        <taxon>Tracheophyta</taxon>
        <taxon>Spermatophyta</taxon>
        <taxon>Magnoliopsida</taxon>
        <taxon>eudicotyledons</taxon>
        <taxon>Gunneridae</taxon>
        <taxon>Pentapetalae</taxon>
        <taxon>rosids</taxon>
        <taxon>fabids</taxon>
        <taxon>Rosales</taxon>
        <taxon>Rosaceae</taxon>
        <taxon>Amygdaloideae</taxon>
        <taxon>Amygdaleae</taxon>
        <taxon>Prunus</taxon>
    </lineage>
</organism>
<evidence type="ECO:0000313" key="5">
    <source>
        <dbReference type="RefSeq" id="XP_021832676.1"/>
    </source>
</evidence>
<feature type="domain" description="F-box/LRR-repeat protein 15/At3g58940/PEG3-like LRR" evidence="3">
    <location>
        <begin position="134"/>
        <end position="241"/>
    </location>
</feature>
<feature type="compositionally biased region" description="Polar residues" evidence="1">
    <location>
        <begin position="18"/>
        <end position="28"/>
    </location>
</feature>
<dbReference type="RefSeq" id="XP_021832676.1">
    <property type="nucleotide sequence ID" value="XM_021976984.1"/>
</dbReference>
<feature type="region of interest" description="Disordered" evidence="1">
    <location>
        <begin position="1"/>
        <end position="28"/>
    </location>
</feature>
<protein>
    <submittedName>
        <fullName evidence="5">F-box protein At4g09920-like</fullName>
    </submittedName>
</protein>
<dbReference type="Gene3D" id="3.80.10.10">
    <property type="entry name" value="Ribonuclease Inhibitor"/>
    <property type="match status" value="1"/>
</dbReference>
<dbReference type="AlphaFoldDB" id="A0A6P5U038"/>
<accession>A0A6P5U038</accession>
<keyword evidence="4" id="KW-1185">Reference proteome</keyword>
<proteinExistence type="predicted"/>
<dbReference type="Proteomes" id="UP000515124">
    <property type="component" value="Unplaced"/>
</dbReference>
<dbReference type="InterPro" id="IPR053772">
    <property type="entry name" value="At1g61320/At1g61330-like"/>
</dbReference>
<dbReference type="InterPro" id="IPR036047">
    <property type="entry name" value="F-box-like_dom_sf"/>
</dbReference>